<dbReference type="OrthoDB" id="2673531at2759"/>
<keyword evidence="1" id="KW-1133">Transmembrane helix</keyword>
<name>R7SHM4_CONPW</name>
<dbReference type="EMBL" id="JH711591">
    <property type="protein sequence ID" value="EIW74569.1"/>
    <property type="molecule type" value="Genomic_DNA"/>
</dbReference>
<evidence type="ECO:0000256" key="1">
    <source>
        <dbReference type="SAM" id="Phobius"/>
    </source>
</evidence>
<gene>
    <name evidence="3" type="ORF">CONPUDRAFT_147610</name>
</gene>
<reference evidence="4" key="1">
    <citation type="journal article" date="2012" name="Science">
        <title>The Paleozoic origin of enzymatic lignin decomposition reconstructed from 31 fungal genomes.</title>
        <authorList>
            <person name="Floudas D."/>
            <person name="Binder M."/>
            <person name="Riley R."/>
            <person name="Barry K."/>
            <person name="Blanchette R.A."/>
            <person name="Henrissat B."/>
            <person name="Martinez A.T."/>
            <person name="Otillar R."/>
            <person name="Spatafora J.W."/>
            <person name="Yadav J.S."/>
            <person name="Aerts A."/>
            <person name="Benoit I."/>
            <person name="Boyd A."/>
            <person name="Carlson A."/>
            <person name="Copeland A."/>
            <person name="Coutinho P.M."/>
            <person name="de Vries R.P."/>
            <person name="Ferreira P."/>
            <person name="Findley K."/>
            <person name="Foster B."/>
            <person name="Gaskell J."/>
            <person name="Glotzer D."/>
            <person name="Gorecki P."/>
            <person name="Heitman J."/>
            <person name="Hesse C."/>
            <person name="Hori C."/>
            <person name="Igarashi K."/>
            <person name="Jurgens J.A."/>
            <person name="Kallen N."/>
            <person name="Kersten P."/>
            <person name="Kohler A."/>
            <person name="Kuees U."/>
            <person name="Kumar T.K.A."/>
            <person name="Kuo A."/>
            <person name="LaButti K."/>
            <person name="Larrondo L.F."/>
            <person name="Lindquist E."/>
            <person name="Ling A."/>
            <person name="Lombard V."/>
            <person name="Lucas S."/>
            <person name="Lundell T."/>
            <person name="Martin R."/>
            <person name="McLaughlin D.J."/>
            <person name="Morgenstern I."/>
            <person name="Morin E."/>
            <person name="Murat C."/>
            <person name="Nagy L.G."/>
            <person name="Nolan M."/>
            <person name="Ohm R.A."/>
            <person name="Patyshakuliyeva A."/>
            <person name="Rokas A."/>
            <person name="Ruiz-Duenas F.J."/>
            <person name="Sabat G."/>
            <person name="Salamov A."/>
            <person name="Samejima M."/>
            <person name="Schmutz J."/>
            <person name="Slot J.C."/>
            <person name="St John F."/>
            <person name="Stenlid J."/>
            <person name="Sun H."/>
            <person name="Sun S."/>
            <person name="Syed K."/>
            <person name="Tsang A."/>
            <person name="Wiebenga A."/>
            <person name="Young D."/>
            <person name="Pisabarro A."/>
            <person name="Eastwood D.C."/>
            <person name="Martin F."/>
            <person name="Cullen D."/>
            <person name="Grigoriev I.V."/>
            <person name="Hibbett D.S."/>
        </authorList>
    </citation>
    <scope>NUCLEOTIDE SEQUENCE [LARGE SCALE GENOMIC DNA]</scope>
    <source>
        <strain evidence="4">RWD-64-598 SS2</strain>
    </source>
</reference>
<evidence type="ECO:0000259" key="2">
    <source>
        <dbReference type="Pfam" id="PF20152"/>
    </source>
</evidence>
<proteinExistence type="predicted"/>
<dbReference type="Proteomes" id="UP000053558">
    <property type="component" value="Unassembled WGS sequence"/>
</dbReference>
<evidence type="ECO:0000313" key="3">
    <source>
        <dbReference type="EMBL" id="EIW74569.1"/>
    </source>
</evidence>
<dbReference type="GeneID" id="19202348"/>
<feature type="transmembrane region" description="Helical" evidence="1">
    <location>
        <begin position="30"/>
        <end position="53"/>
    </location>
</feature>
<accession>R7SHM4</accession>
<protein>
    <recommendedName>
        <fullName evidence="2">DUF6534 domain-containing protein</fullName>
    </recommendedName>
</protein>
<evidence type="ECO:0000313" key="4">
    <source>
        <dbReference type="Proteomes" id="UP000053558"/>
    </source>
</evidence>
<organism evidence="3 4">
    <name type="scientific">Coniophora puteana (strain RWD-64-598)</name>
    <name type="common">Brown rot fungus</name>
    <dbReference type="NCBI Taxonomy" id="741705"/>
    <lineage>
        <taxon>Eukaryota</taxon>
        <taxon>Fungi</taxon>
        <taxon>Dikarya</taxon>
        <taxon>Basidiomycota</taxon>
        <taxon>Agaricomycotina</taxon>
        <taxon>Agaricomycetes</taxon>
        <taxon>Agaricomycetidae</taxon>
        <taxon>Boletales</taxon>
        <taxon>Coniophorineae</taxon>
        <taxon>Coniophoraceae</taxon>
        <taxon>Coniophora</taxon>
    </lineage>
</organism>
<keyword evidence="4" id="KW-1185">Reference proteome</keyword>
<keyword evidence="1" id="KW-0812">Transmembrane</keyword>
<dbReference type="AlphaFoldDB" id="R7SHM4"/>
<keyword evidence="1" id="KW-0472">Membrane</keyword>
<feature type="transmembrane region" description="Helical" evidence="1">
    <location>
        <begin position="59"/>
        <end position="80"/>
    </location>
</feature>
<feature type="domain" description="DUF6534" evidence="2">
    <location>
        <begin position="3"/>
        <end position="83"/>
    </location>
</feature>
<sequence length="134" mass="15018">MWLSIVTVYYLWSMRKSANFPSARNTIGRFMLLTIETGMCTGFLAGLVLIFYLAQRNTYVWIGLFIILASLEGNAVLAALNGRWILMSMRQNKVYHIGTGRQGTERAVDPIRQISLAEFKSAIDDSGASQTQFA</sequence>
<dbReference type="InterPro" id="IPR045339">
    <property type="entry name" value="DUF6534"/>
</dbReference>
<dbReference type="KEGG" id="cput:CONPUDRAFT_147610"/>
<dbReference type="RefSeq" id="XP_007775181.1">
    <property type="nucleotide sequence ID" value="XM_007776991.1"/>
</dbReference>
<dbReference type="Pfam" id="PF20152">
    <property type="entry name" value="DUF6534"/>
    <property type="match status" value="1"/>
</dbReference>